<dbReference type="EMBL" id="GBXM01091733">
    <property type="protein sequence ID" value="JAH16844.1"/>
    <property type="molecule type" value="Transcribed_RNA"/>
</dbReference>
<organism evidence="1">
    <name type="scientific">Anguilla anguilla</name>
    <name type="common">European freshwater eel</name>
    <name type="synonym">Muraena anguilla</name>
    <dbReference type="NCBI Taxonomy" id="7936"/>
    <lineage>
        <taxon>Eukaryota</taxon>
        <taxon>Metazoa</taxon>
        <taxon>Chordata</taxon>
        <taxon>Craniata</taxon>
        <taxon>Vertebrata</taxon>
        <taxon>Euteleostomi</taxon>
        <taxon>Actinopterygii</taxon>
        <taxon>Neopterygii</taxon>
        <taxon>Teleostei</taxon>
        <taxon>Anguilliformes</taxon>
        <taxon>Anguillidae</taxon>
        <taxon>Anguilla</taxon>
    </lineage>
</organism>
<protein>
    <submittedName>
        <fullName evidence="1">Uncharacterized protein</fullName>
    </submittedName>
</protein>
<reference evidence="1" key="1">
    <citation type="submission" date="2014-11" db="EMBL/GenBank/DDBJ databases">
        <authorList>
            <person name="Amaro Gonzalez C."/>
        </authorList>
    </citation>
    <scope>NUCLEOTIDE SEQUENCE</scope>
</reference>
<proteinExistence type="predicted"/>
<sequence>MISIHHSITTGMCSLIHEVWAGTGTSICSGGTLRHLTQLTM</sequence>
<evidence type="ECO:0000313" key="1">
    <source>
        <dbReference type="EMBL" id="JAH16844.1"/>
    </source>
</evidence>
<reference evidence="1" key="2">
    <citation type="journal article" date="2015" name="Fish Shellfish Immunol.">
        <title>Early steps in the European eel (Anguilla anguilla)-Vibrio vulnificus interaction in the gills: Role of the RtxA13 toxin.</title>
        <authorList>
            <person name="Callol A."/>
            <person name="Pajuelo D."/>
            <person name="Ebbesson L."/>
            <person name="Teles M."/>
            <person name="MacKenzie S."/>
            <person name="Amaro C."/>
        </authorList>
    </citation>
    <scope>NUCLEOTIDE SEQUENCE</scope>
</reference>
<accession>A0A0E9QJA7</accession>
<name>A0A0E9QJA7_ANGAN</name>
<dbReference type="AlphaFoldDB" id="A0A0E9QJA7"/>